<dbReference type="Proteomes" id="UP000693970">
    <property type="component" value="Unassembled WGS sequence"/>
</dbReference>
<organism evidence="1 2">
    <name type="scientific">Nitzschia inconspicua</name>
    <dbReference type="NCBI Taxonomy" id="303405"/>
    <lineage>
        <taxon>Eukaryota</taxon>
        <taxon>Sar</taxon>
        <taxon>Stramenopiles</taxon>
        <taxon>Ochrophyta</taxon>
        <taxon>Bacillariophyta</taxon>
        <taxon>Bacillariophyceae</taxon>
        <taxon>Bacillariophycidae</taxon>
        <taxon>Bacillariales</taxon>
        <taxon>Bacillariaceae</taxon>
        <taxon>Nitzschia</taxon>
    </lineage>
</organism>
<proteinExistence type="predicted"/>
<accession>A0A9K3KKJ2</accession>
<comment type="caution">
    <text evidence="1">The sequence shown here is derived from an EMBL/GenBank/DDBJ whole genome shotgun (WGS) entry which is preliminary data.</text>
</comment>
<protein>
    <submittedName>
        <fullName evidence="1">Uncharacterized protein</fullName>
    </submittedName>
</protein>
<dbReference type="OrthoDB" id="4405280at2759"/>
<evidence type="ECO:0000313" key="1">
    <source>
        <dbReference type="EMBL" id="KAG7344493.1"/>
    </source>
</evidence>
<keyword evidence="2" id="KW-1185">Reference proteome</keyword>
<reference evidence="1" key="2">
    <citation type="submission" date="2021-04" db="EMBL/GenBank/DDBJ databases">
        <authorList>
            <person name="Podell S."/>
        </authorList>
    </citation>
    <scope>NUCLEOTIDE SEQUENCE</scope>
    <source>
        <strain evidence="1">Hildebrandi</strain>
    </source>
</reference>
<sequence>MLVRKSFFYVAACSSIAFIGSAIAQIQVPHHIRGGDVLMQKDTNALPPHRFLQAGKQTICHIPPGDPANFNTITVGEPSLSAHLAKGSLVGRCSLHCTKLCDDDISCTVDECDVDEKCIPSENRAITCGGKEPFCSFELNTCVECLEPSHCGDDSGCTTYTCNAGQCGTVDNCSSCSSDADCGKFPEKCGSSNVFVSRGVGSDSLRLLLFFIKSLAIIIMLPLKTDDGIACTDDTCKDGKCKRKPNDDKCPDNQNCVPGQGGCFAPPGLN</sequence>
<name>A0A9K3KKJ2_9STRA</name>
<reference evidence="1" key="1">
    <citation type="journal article" date="2021" name="Sci. Rep.">
        <title>Diploid genomic architecture of Nitzschia inconspicua, an elite biomass production diatom.</title>
        <authorList>
            <person name="Oliver A."/>
            <person name="Podell S."/>
            <person name="Pinowska A."/>
            <person name="Traller J.C."/>
            <person name="Smith S.R."/>
            <person name="McClure R."/>
            <person name="Beliaev A."/>
            <person name="Bohutskyi P."/>
            <person name="Hill E.A."/>
            <person name="Rabines A."/>
            <person name="Zheng H."/>
            <person name="Allen L.Z."/>
            <person name="Kuo A."/>
            <person name="Grigoriev I.V."/>
            <person name="Allen A.E."/>
            <person name="Hazlebeck D."/>
            <person name="Allen E.E."/>
        </authorList>
    </citation>
    <scope>NUCLEOTIDE SEQUENCE</scope>
    <source>
        <strain evidence="1">Hildebrandi</strain>
    </source>
</reference>
<dbReference type="AlphaFoldDB" id="A0A9K3KKJ2"/>
<gene>
    <name evidence="1" type="ORF">IV203_022501</name>
</gene>
<dbReference type="EMBL" id="JAGRRH010000023">
    <property type="protein sequence ID" value="KAG7344493.1"/>
    <property type="molecule type" value="Genomic_DNA"/>
</dbReference>
<evidence type="ECO:0000313" key="2">
    <source>
        <dbReference type="Proteomes" id="UP000693970"/>
    </source>
</evidence>